<organism evidence="2 3">
    <name type="scientific">Prorocentrum cordatum</name>
    <dbReference type="NCBI Taxonomy" id="2364126"/>
    <lineage>
        <taxon>Eukaryota</taxon>
        <taxon>Sar</taxon>
        <taxon>Alveolata</taxon>
        <taxon>Dinophyceae</taxon>
        <taxon>Prorocentrales</taxon>
        <taxon>Prorocentraceae</taxon>
        <taxon>Prorocentrum</taxon>
    </lineage>
</organism>
<protein>
    <submittedName>
        <fullName evidence="2">Uncharacterized protein</fullName>
    </submittedName>
</protein>
<evidence type="ECO:0000313" key="3">
    <source>
        <dbReference type="Proteomes" id="UP001189429"/>
    </source>
</evidence>
<feature type="region of interest" description="Disordered" evidence="1">
    <location>
        <begin position="1"/>
        <end position="32"/>
    </location>
</feature>
<accession>A0ABN9X3I9</accession>
<gene>
    <name evidence="2" type="ORF">PCOR1329_LOCUS72099</name>
</gene>
<evidence type="ECO:0000313" key="2">
    <source>
        <dbReference type="EMBL" id="CAK0892441.1"/>
    </source>
</evidence>
<keyword evidence="3" id="KW-1185">Reference proteome</keyword>
<proteinExistence type="predicted"/>
<name>A0ABN9X3I9_9DINO</name>
<reference evidence="2" key="1">
    <citation type="submission" date="2023-10" db="EMBL/GenBank/DDBJ databases">
        <authorList>
            <person name="Chen Y."/>
            <person name="Shah S."/>
            <person name="Dougan E. K."/>
            <person name="Thang M."/>
            <person name="Chan C."/>
        </authorList>
    </citation>
    <scope>NUCLEOTIDE SEQUENCE [LARGE SCALE GENOMIC DNA]</scope>
</reference>
<sequence length="251" mass="27673">MSRGTVQAHRVVPHNEAASRVPPQPVPQATQKQETEFVHTIEESLQQGELAQALWDQYARRAEELLITMPLEKVLRVLKAFVLAGYRGSGLFLHIGGELAKEAKNASTVRLVQIFHWISRAGLRDQTLMQLLGNETLLRFNDDLAFDMLLEILNVHAKLDLKSPRLIGAILRELGPACAELTLDQCCALAPLAVMNILDDQTRGAYLARCAELDVGRPVAMTKPAVLRQFRLLADTCRAPFSGASSESEAG</sequence>
<dbReference type="Proteomes" id="UP001189429">
    <property type="component" value="Unassembled WGS sequence"/>
</dbReference>
<evidence type="ECO:0000256" key="1">
    <source>
        <dbReference type="SAM" id="MobiDB-lite"/>
    </source>
</evidence>
<comment type="caution">
    <text evidence="2">The sequence shown here is derived from an EMBL/GenBank/DDBJ whole genome shotgun (WGS) entry which is preliminary data.</text>
</comment>
<dbReference type="EMBL" id="CAUYUJ010019615">
    <property type="protein sequence ID" value="CAK0892441.1"/>
    <property type="molecule type" value="Genomic_DNA"/>
</dbReference>